<comment type="similarity">
    <text evidence="1 2">Belongs to the nucleosome assembly protein (NAP) family.</text>
</comment>
<dbReference type="InterPro" id="IPR002164">
    <property type="entry name" value="NAP_family"/>
</dbReference>
<dbReference type="OrthoDB" id="19419at2759"/>
<organism evidence="4 5">
    <name type="scientific">Wickerhamomyces mucosus</name>
    <dbReference type="NCBI Taxonomy" id="1378264"/>
    <lineage>
        <taxon>Eukaryota</taxon>
        <taxon>Fungi</taxon>
        <taxon>Dikarya</taxon>
        <taxon>Ascomycota</taxon>
        <taxon>Saccharomycotina</taxon>
        <taxon>Saccharomycetes</taxon>
        <taxon>Phaffomycetales</taxon>
        <taxon>Wickerhamomycetaceae</taxon>
        <taxon>Wickerhamomyces</taxon>
    </lineage>
</organism>
<evidence type="ECO:0000256" key="2">
    <source>
        <dbReference type="RuleBase" id="RU003876"/>
    </source>
</evidence>
<evidence type="ECO:0000256" key="1">
    <source>
        <dbReference type="ARBA" id="ARBA00009947"/>
    </source>
</evidence>
<evidence type="ECO:0008006" key="6">
    <source>
        <dbReference type="Google" id="ProtNLM"/>
    </source>
</evidence>
<name>A0A9P8PZJ6_9ASCO</name>
<dbReference type="InterPro" id="IPR037231">
    <property type="entry name" value="NAP-like_sf"/>
</dbReference>
<feature type="compositionally biased region" description="Basic and acidic residues" evidence="3">
    <location>
        <begin position="248"/>
        <end position="260"/>
    </location>
</feature>
<feature type="compositionally biased region" description="Acidic residues" evidence="3">
    <location>
        <begin position="229"/>
        <end position="247"/>
    </location>
</feature>
<dbReference type="EMBL" id="JAEUBF010000159">
    <property type="protein sequence ID" value="KAH3680114.1"/>
    <property type="molecule type" value="Genomic_DNA"/>
</dbReference>
<accession>A0A9P8PZJ6</accession>
<proteinExistence type="inferred from homology"/>
<evidence type="ECO:0000313" key="5">
    <source>
        <dbReference type="Proteomes" id="UP000769528"/>
    </source>
</evidence>
<dbReference type="PANTHER" id="PTHR11875">
    <property type="entry name" value="TESTIS-SPECIFIC Y-ENCODED PROTEIN"/>
    <property type="match status" value="1"/>
</dbReference>
<dbReference type="Gene3D" id="3.30.1120.90">
    <property type="entry name" value="Nucleosome assembly protein"/>
    <property type="match status" value="1"/>
</dbReference>
<feature type="region of interest" description="Disordered" evidence="3">
    <location>
        <begin position="225"/>
        <end position="260"/>
    </location>
</feature>
<evidence type="ECO:0000313" key="4">
    <source>
        <dbReference type="EMBL" id="KAH3680114.1"/>
    </source>
</evidence>
<dbReference type="GO" id="GO:0005634">
    <property type="term" value="C:nucleus"/>
    <property type="evidence" value="ECO:0007669"/>
    <property type="project" value="InterPro"/>
</dbReference>
<dbReference type="SUPFAM" id="SSF143113">
    <property type="entry name" value="NAP-like"/>
    <property type="match status" value="1"/>
</dbReference>
<dbReference type="AlphaFoldDB" id="A0A9P8PZJ6"/>
<evidence type="ECO:0000256" key="3">
    <source>
        <dbReference type="SAM" id="MobiDB-lite"/>
    </source>
</evidence>
<keyword evidence="5" id="KW-1185">Reference proteome</keyword>
<sequence length="260" mass="30082">MYRKIVENALIGLAEIEDELERAERSAGKSTHIQNLDRFWNIVLSQHPEFAEYIRSQDFTYLESIKDIFVSWDAANSDDTNVDPGNFSITFVFNGTDDFQEQTVVKNFWIEKIDSEEAVTKRKASKDASEDENYGNNFDETERLVSEIAHIIWPKSYDTINPSKISDKKSSEGKKNYRAGMKSFFGWFKWTGRKPGKEFPHGEELAKLFSDDIFPNAVKYYTEAQRDGLEEELDSDASEPLDLSDDEKEVRGTKRKHEED</sequence>
<gene>
    <name evidence="4" type="ORF">WICMUC_000515</name>
</gene>
<dbReference type="Proteomes" id="UP000769528">
    <property type="component" value="Unassembled WGS sequence"/>
</dbReference>
<comment type="caution">
    <text evidence="4">The sequence shown here is derived from an EMBL/GenBank/DDBJ whole genome shotgun (WGS) entry which is preliminary data.</text>
</comment>
<reference evidence="4" key="1">
    <citation type="journal article" date="2021" name="Open Biol.">
        <title>Shared evolutionary footprints suggest mitochondrial oxidative damage underlies multiple complex I losses in fungi.</title>
        <authorList>
            <person name="Schikora-Tamarit M.A."/>
            <person name="Marcet-Houben M."/>
            <person name="Nosek J."/>
            <person name="Gabaldon T."/>
        </authorList>
    </citation>
    <scope>NUCLEOTIDE SEQUENCE</scope>
    <source>
        <strain evidence="4">CBS6341</strain>
    </source>
</reference>
<protein>
    <recommendedName>
        <fullName evidence="6">Vacuolar protein sorting-associated protein 75</fullName>
    </recommendedName>
</protein>
<dbReference type="GO" id="GO:0006334">
    <property type="term" value="P:nucleosome assembly"/>
    <property type="evidence" value="ECO:0007669"/>
    <property type="project" value="InterPro"/>
</dbReference>
<reference evidence="4" key="2">
    <citation type="submission" date="2021-01" db="EMBL/GenBank/DDBJ databases">
        <authorList>
            <person name="Schikora-Tamarit M.A."/>
        </authorList>
    </citation>
    <scope>NUCLEOTIDE SEQUENCE</scope>
    <source>
        <strain evidence="4">CBS6341</strain>
    </source>
</reference>
<dbReference type="Pfam" id="PF00956">
    <property type="entry name" value="NAP"/>
    <property type="match status" value="1"/>
</dbReference>